<reference evidence="2" key="1">
    <citation type="submission" date="2016-01" db="EMBL/GenBank/DDBJ databases">
        <title>Reference transcriptome for the parasite Schistocephalus solidus: insights into the molecular evolution of parasitism.</title>
        <authorList>
            <person name="Hebert F.O."/>
            <person name="Grambauer S."/>
            <person name="Barber I."/>
            <person name="Landry C.R."/>
            <person name="Aubin-Horth N."/>
        </authorList>
    </citation>
    <scope>NUCLEOTIDE SEQUENCE</scope>
</reference>
<feature type="region of interest" description="Disordered" evidence="1">
    <location>
        <begin position="58"/>
        <end position="87"/>
    </location>
</feature>
<protein>
    <submittedName>
        <fullName evidence="2">Uncharacterized protein</fullName>
    </submittedName>
</protein>
<organism evidence="2">
    <name type="scientific">Schistocephalus solidus</name>
    <name type="common">Tapeworm</name>
    <dbReference type="NCBI Taxonomy" id="70667"/>
    <lineage>
        <taxon>Eukaryota</taxon>
        <taxon>Metazoa</taxon>
        <taxon>Spiralia</taxon>
        <taxon>Lophotrochozoa</taxon>
        <taxon>Platyhelminthes</taxon>
        <taxon>Cestoda</taxon>
        <taxon>Eucestoda</taxon>
        <taxon>Diphyllobothriidea</taxon>
        <taxon>Diphyllobothriidae</taxon>
        <taxon>Schistocephalus</taxon>
    </lineage>
</organism>
<gene>
    <name evidence="2" type="ORF">TR92334</name>
</gene>
<proteinExistence type="predicted"/>
<name>A0A0X3NL76_SCHSO</name>
<accession>A0A0X3NL76</accession>
<evidence type="ECO:0000256" key="1">
    <source>
        <dbReference type="SAM" id="MobiDB-lite"/>
    </source>
</evidence>
<evidence type="ECO:0000313" key="2">
    <source>
        <dbReference type="EMBL" id="JAP40731.1"/>
    </source>
</evidence>
<sequence length="144" mass="16146">MSELSSVTYCQTLSNGGNTASKQKNCSPFKLLSPSSHSSPLGLANSYVKCEPQQLEYMSSGQSNTRDKGAPFNPSACPRSEDSSLHLVDTRRSTVTSDETLQPICICRLEPMHAREYPLRKRSLTRRHYIERDSRKTCLDFALQ</sequence>
<dbReference type="EMBL" id="GEEE01022494">
    <property type="protein sequence ID" value="JAP40731.1"/>
    <property type="molecule type" value="Transcribed_RNA"/>
</dbReference>
<dbReference type="AlphaFoldDB" id="A0A0X3NL76"/>